<evidence type="ECO:0000256" key="1">
    <source>
        <dbReference type="SAM" id="SignalP"/>
    </source>
</evidence>
<proteinExistence type="predicted"/>
<dbReference type="Proteomes" id="UP001241110">
    <property type="component" value="Unassembled WGS sequence"/>
</dbReference>
<dbReference type="AlphaFoldDB" id="A0AAE3U7K4"/>
<gene>
    <name evidence="2" type="ORF">QNI16_04650</name>
</gene>
<feature type="signal peptide" evidence="1">
    <location>
        <begin position="1"/>
        <end position="24"/>
    </location>
</feature>
<accession>A0AAE3U7K4</accession>
<name>A0AAE3U7K4_9BACT</name>
<evidence type="ECO:0000313" key="3">
    <source>
        <dbReference type="Proteomes" id="UP001241110"/>
    </source>
</evidence>
<protein>
    <recommendedName>
        <fullName evidence="4">Outer membrane protein beta-barrel domain-containing protein</fullName>
    </recommendedName>
</protein>
<sequence length="177" mass="19478">MKTRFFYLTLFLLVAGIFTSKVQAQEVAGTKYLNAGVGIGSFNAGGIPLGVSFEYGLKNNISVGAFFDYARYGENYAGYKWHYTFLYFGGRASYHANELFGISNEKLDVYGGLSLGFRSVSYKDNSGYYNDYYNPYTNSLILGLHAGARYMLSEKVGGFAEVGYGVAALRLGVTAKF</sequence>
<comment type="caution">
    <text evidence="2">The sequence shown here is derived from an EMBL/GenBank/DDBJ whole genome shotgun (WGS) entry which is preliminary data.</text>
</comment>
<organism evidence="2 3">
    <name type="scientific">Xanthocytophaga flava</name>
    <dbReference type="NCBI Taxonomy" id="3048013"/>
    <lineage>
        <taxon>Bacteria</taxon>
        <taxon>Pseudomonadati</taxon>
        <taxon>Bacteroidota</taxon>
        <taxon>Cytophagia</taxon>
        <taxon>Cytophagales</taxon>
        <taxon>Rhodocytophagaceae</taxon>
        <taxon>Xanthocytophaga</taxon>
    </lineage>
</organism>
<dbReference type="SUPFAM" id="SSF56925">
    <property type="entry name" value="OMPA-like"/>
    <property type="match status" value="1"/>
</dbReference>
<keyword evidence="1" id="KW-0732">Signal</keyword>
<dbReference type="RefSeq" id="WP_313976214.1">
    <property type="nucleotide sequence ID" value="NZ_JASJOR010000004.1"/>
</dbReference>
<reference evidence="2" key="1">
    <citation type="submission" date="2023-05" db="EMBL/GenBank/DDBJ databases">
        <authorList>
            <person name="Zhang X."/>
        </authorList>
    </citation>
    <scope>NUCLEOTIDE SEQUENCE</scope>
    <source>
        <strain evidence="2">YF14B1</strain>
    </source>
</reference>
<evidence type="ECO:0008006" key="4">
    <source>
        <dbReference type="Google" id="ProtNLM"/>
    </source>
</evidence>
<dbReference type="EMBL" id="JASJOS010000002">
    <property type="protein sequence ID" value="MDJ1479764.1"/>
    <property type="molecule type" value="Genomic_DNA"/>
</dbReference>
<evidence type="ECO:0000313" key="2">
    <source>
        <dbReference type="EMBL" id="MDJ1479764.1"/>
    </source>
</evidence>
<dbReference type="InterPro" id="IPR011250">
    <property type="entry name" value="OMP/PagP_B-barrel"/>
</dbReference>
<feature type="chain" id="PRO_5041958391" description="Outer membrane protein beta-barrel domain-containing protein" evidence="1">
    <location>
        <begin position="25"/>
        <end position="177"/>
    </location>
</feature>